<dbReference type="EMBL" id="CP155447">
    <property type="protein sequence ID" value="XBH04537.1"/>
    <property type="molecule type" value="Genomic_DNA"/>
</dbReference>
<name>A0AAU7CGD4_9BACT</name>
<evidence type="ECO:0000256" key="1">
    <source>
        <dbReference type="SAM" id="MobiDB-lite"/>
    </source>
</evidence>
<feature type="compositionally biased region" description="Low complexity" evidence="1">
    <location>
        <begin position="34"/>
        <end position="71"/>
    </location>
</feature>
<organism evidence="2">
    <name type="scientific">Singulisphaera sp. Ch08</name>
    <dbReference type="NCBI Taxonomy" id="3120278"/>
    <lineage>
        <taxon>Bacteria</taxon>
        <taxon>Pseudomonadati</taxon>
        <taxon>Planctomycetota</taxon>
        <taxon>Planctomycetia</taxon>
        <taxon>Isosphaerales</taxon>
        <taxon>Isosphaeraceae</taxon>
        <taxon>Singulisphaera</taxon>
    </lineage>
</organism>
<evidence type="ECO:0008006" key="3">
    <source>
        <dbReference type="Google" id="ProtNLM"/>
    </source>
</evidence>
<evidence type="ECO:0000313" key="2">
    <source>
        <dbReference type="EMBL" id="XBH04537.1"/>
    </source>
</evidence>
<dbReference type="RefSeq" id="WP_406697308.1">
    <property type="nucleotide sequence ID" value="NZ_CP155447.1"/>
</dbReference>
<dbReference type="AlphaFoldDB" id="A0AAU7CGD4"/>
<dbReference type="PROSITE" id="PS51257">
    <property type="entry name" value="PROKAR_LIPOPROTEIN"/>
    <property type="match status" value="1"/>
</dbReference>
<proteinExistence type="predicted"/>
<protein>
    <recommendedName>
        <fullName evidence="3">Lipoprotein</fullName>
    </recommendedName>
</protein>
<sequence length="71" mass="6724">MKRFLALSMILGVTSFGLVGCGEEAKVDEPVKVDAPAAAPGDAPAAAPGEAPAAAPAADAPAAAPAADAPK</sequence>
<feature type="region of interest" description="Disordered" evidence="1">
    <location>
        <begin position="33"/>
        <end position="71"/>
    </location>
</feature>
<accession>A0AAU7CGD4</accession>
<gene>
    <name evidence="2" type="ORF">V5E97_00545</name>
</gene>
<reference evidence="2" key="1">
    <citation type="submission" date="2024-05" db="EMBL/GenBank/DDBJ databases">
        <title>Planctomycetes of the genus Singulisphaera possess chitinolytic capabilities.</title>
        <authorList>
            <person name="Ivanova A."/>
        </authorList>
    </citation>
    <scope>NUCLEOTIDE SEQUENCE</scope>
    <source>
        <strain evidence="2">Ch08T</strain>
    </source>
</reference>